<reference evidence="10" key="1">
    <citation type="journal article" date="2008" name="Nature">
        <title>The amphioxus genome and the evolution of the chordate karyotype.</title>
        <authorList>
            <consortium name="US DOE Joint Genome Institute (JGI-PGF)"/>
            <person name="Putnam N.H."/>
            <person name="Butts T."/>
            <person name="Ferrier D.E.K."/>
            <person name="Furlong R.F."/>
            <person name="Hellsten U."/>
            <person name="Kawashima T."/>
            <person name="Robinson-Rechavi M."/>
            <person name="Shoguchi E."/>
            <person name="Terry A."/>
            <person name="Yu J.-K."/>
            <person name="Benito-Gutierrez E.L."/>
            <person name="Dubchak I."/>
            <person name="Garcia-Fernandez J."/>
            <person name="Gibson-Brown J.J."/>
            <person name="Grigoriev I.V."/>
            <person name="Horton A.C."/>
            <person name="de Jong P.J."/>
            <person name="Jurka J."/>
            <person name="Kapitonov V.V."/>
            <person name="Kohara Y."/>
            <person name="Kuroki Y."/>
            <person name="Lindquist E."/>
            <person name="Lucas S."/>
            <person name="Osoegawa K."/>
            <person name="Pennacchio L.A."/>
            <person name="Salamov A.A."/>
            <person name="Satou Y."/>
            <person name="Sauka-Spengler T."/>
            <person name="Schmutz J."/>
            <person name="Shin-I T."/>
            <person name="Toyoda A."/>
            <person name="Bronner-Fraser M."/>
            <person name="Fujiyama A."/>
            <person name="Holland L.Z."/>
            <person name="Holland P.W.H."/>
            <person name="Satoh N."/>
            <person name="Rokhsar D.S."/>
        </authorList>
    </citation>
    <scope>NUCLEOTIDE SEQUENCE [LARGE SCALE GENOMIC DNA]</scope>
    <source>
        <strain evidence="10">S238N-H82</strain>
        <tissue evidence="10">Testes</tissue>
    </source>
</reference>
<organism>
    <name type="scientific">Branchiostoma floridae</name>
    <name type="common">Florida lancelet</name>
    <name type="synonym">Amphioxus</name>
    <dbReference type="NCBI Taxonomy" id="7739"/>
    <lineage>
        <taxon>Eukaryota</taxon>
        <taxon>Metazoa</taxon>
        <taxon>Chordata</taxon>
        <taxon>Cephalochordata</taxon>
        <taxon>Leptocardii</taxon>
        <taxon>Amphioxiformes</taxon>
        <taxon>Branchiostomatidae</taxon>
        <taxon>Branchiostoma</taxon>
    </lineage>
</organism>
<accession>C3XV25</accession>
<dbReference type="InterPro" id="IPR052313">
    <property type="entry name" value="GPIb-IX-V_Complex"/>
</dbReference>
<dbReference type="SUPFAM" id="SSF52058">
    <property type="entry name" value="L domain-like"/>
    <property type="match status" value="1"/>
</dbReference>
<evidence type="ECO:0000256" key="2">
    <source>
        <dbReference type="ARBA" id="ARBA00022692"/>
    </source>
</evidence>
<evidence type="ECO:0000256" key="4">
    <source>
        <dbReference type="ARBA" id="ARBA00022989"/>
    </source>
</evidence>
<dbReference type="EMBL" id="GG666468">
    <property type="protein sequence ID" value="EEN67951.1"/>
    <property type="molecule type" value="Genomic_DNA"/>
</dbReference>
<keyword evidence="3" id="KW-0130">Cell adhesion</keyword>
<evidence type="ECO:0000256" key="6">
    <source>
        <dbReference type="ARBA" id="ARBA00023157"/>
    </source>
</evidence>
<protein>
    <recommendedName>
        <fullName evidence="11">LRRNT domain-containing protein</fullName>
    </recommendedName>
</protein>
<evidence type="ECO:0000256" key="7">
    <source>
        <dbReference type="SAM" id="MobiDB-lite"/>
    </source>
</evidence>
<feature type="compositionally biased region" description="Polar residues" evidence="7">
    <location>
        <begin position="463"/>
        <end position="474"/>
    </location>
</feature>
<dbReference type="Gene3D" id="3.80.10.10">
    <property type="entry name" value="Ribonuclease Inhibitor"/>
    <property type="match status" value="3"/>
</dbReference>
<evidence type="ECO:0000256" key="9">
    <source>
        <dbReference type="SAM" id="SignalP"/>
    </source>
</evidence>
<dbReference type="PANTHER" id="PTHR22650">
    <property type="entry name" value="GLYCOPROTEIN IB BETA"/>
    <property type="match status" value="1"/>
</dbReference>
<dbReference type="PANTHER" id="PTHR22650:SF4">
    <property type="entry name" value="LEUCINE-RICH REPEAT AND TRANSMEMBRANE DOMAIN-CONTAINING PROTEIN 2-LIKE"/>
    <property type="match status" value="1"/>
</dbReference>
<dbReference type="AlphaFoldDB" id="C3XV25"/>
<keyword evidence="2 8" id="KW-0812">Transmembrane</keyword>
<keyword evidence="9" id="KW-0732">Signal</keyword>
<keyword evidence="6" id="KW-1015">Disulfide bond</keyword>
<evidence type="ECO:0000256" key="5">
    <source>
        <dbReference type="ARBA" id="ARBA00023136"/>
    </source>
</evidence>
<evidence type="ECO:0008006" key="11">
    <source>
        <dbReference type="Google" id="ProtNLM"/>
    </source>
</evidence>
<feature type="chain" id="PRO_5002933231" description="LRRNT domain-containing protein" evidence="9">
    <location>
        <begin position="25"/>
        <end position="661"/>
    </location>
</feature>
<sequence length="661" mass="72655">MGRKLRYVLVFLLIILKEPNMPEAGCKSKCESASVCGCDKMGLTSIPQDLPTNISCLELFYNKIKTLNGSELTRYRDLTKLHLNYNQITTIQFSAVSKQQQEDQTSFTNCLTKDVPDWTGGHVQTSKQQQEDQTSFTKCLTKDVPDWTGGHVQTSKENMGRKMHYVLIFLVIILKAPNTEEAGCRCESSFCRCNKMGLTSIPQDLPTSISRLNLYTNKIKTLNGSELTRFKDINPKDLNCVKSTVSIVSGQLESGNNSYNGTTYQASHYQWYFKQNSGSTARPVHIVGTTFTTLPDDPSKPDTEMNNSHESVPILPLPVLIVSVCGPIAVIALIGAVILTIWYKRRTKNPPSGQNTTCSATNTTTCSATVVTNDHDPQYEDIDRENNQATPESNTNTTAAVVHVTCDHVKTGNDQSQAITEPTKNTAATVMTSGYDQTGQGQSQAITEPTKNTAATVMTSGYDQAGQGQSQQSTDHGESLDTRNPIYTTEPAASEGNHVYNCENDQAGKDQTQANADESDGTAVIYATEPAASEGNPVYNCENNQAGKDQTQANADEMDGKHENMWRKLNYVLVFLLIILKEPNMAEAGCRSRCEESSSSCHCYKMDLTNIPQDLPTSISRLNLYSNKITTLNGSELASVFVGRRTWGESCITCWLSFSSS</sequence>
<evidence type="ECO:0000256" key="3">
    <source>
        <dbReference type="ARBA" id="ARBA00022889"/>
    </source>
</evidence>
<evidence type="ECO:0000256" key="1">
    <source>
        <dbReference type="ARBA" id="ARBA00004167"/>
    </source>
</evidence>
<feature type="signal peptide" evidence="9">
    <location>
        <begin position="1"/>
        <end position="24"/>
    </location>
</feature>
<feature type="region of interest" description="Disordered" evidence="7">
    <location>
        <begin position="463"/>
        <end position="504"/>
    </location>
</feature>
<comment type="subcellular location">
    <subcellularLocation>
        <location evidence="1">Membrane</location>
        <topology evidence="1">Single-pass membrane protein</topology>
    </subcellularLocation>
</comment>
<feature type="transmembrane region" description="Helical" evidence="8">
    <location>
        <begin position="315"/>
        <end position="343"/>
    </location>
</feature>
<evidence type="ECO:0000313" key="10">
    <source>
        <dbReference type="EMBL" id="EEN67951.1"/>
    </source>
</evidence>
<gene>
    <name evidence="10" type="ORF">BRAFLDRAFT_91826</name>
</gene>
<evidence type="ECO:0000256" key="8">
    <source>
        <dbReference type="SAM" id="Phobius"/>
    </source>
</evidence>
<proteinExistence type="predicted"/>
<keyword evidence="5 8" id="KW-0472">Membrane</keyword>
<keyword evidence="4 8" id="KW-1133">Transmembrane helix</keyword>
<dbReference type="InParanoid" id="C3XV25"/>
<dbReference type="InterPro" id="IPR032675">
    <property type="entry name" value="LRR_dom_sf"/>
</dbReference>
<name>C3XV25_BRAFL</name>